<sequence>SILREVSRPQQRRKDCEHKNQIQTVYNNRENRSLMEFLQGIAHNLSF</sequence>
<organism evidence="2 3">
    <name type="scientific">Funneliformis geosporum</name>
    <dbReference type="NCBI Taxonomy" id="1117311"/>
    <lineage>
        <taxon>Eukaryota</taxon>
        <taxon>Fungi</taxon>
        <taxon>Fungi incertae sedis</taxon>
        <taxon>Mucoromycota</taxon>
        <taxon>Glomeromycotina</taxon>
        <taxon>Glomeromycetes</taxon>
        <taxon>Glomerales</taxon>
        <taxon>Glomeraceae</taxon>
        <taxon>Funneliformis</taxon>
    </lineage>
</organism>
<evidence type="ECO:0000256" key="1">
    <source>
        <dbReference type="SAM" id="MobiDB-lite"/>
    </source>
</evidence>
<gene>
    <name evidence="2" type="ORF">FWILDA_LOCUS15352</name>
</gene>
<feature type="region of interest" description="Disordered" evidence="1">
    <location>
        <begin position="1"/>
        <end position="20"/>
    </location>
</feature>
<reference evidence="2" key="1">
    <citation type="submission" date="2022-08" db="EMBL/GenBank/DDBJ databases">
        <authorList>
            <person name="Kallberg Y."/>
            <person name="Tangrot J."/>
            <person name="Rosling A."/>
        </authorList>
    </citation>
    <scope>NUCLEOTIDE SEQUENCE</scope>
    <source>
        <strain evidence="2">Wild A</strain>
    </source>
</reference>
<dbReference type="AlphaFoldDB" id="A0A9W4X7F2"/>
<evidence type="ECO:0000313" key="2">
    <source>
        <dbReference type="EMBL" id="CAI2191993.1"/>
    </source>
</evidence>
<proteinExistence type="predicted"/>
<dbReference type="OrthoDB" id="2407903at2759"/>
<evidence type="ECO:0000313" key="3">
    <source>
        <dbReference type="Proteomes" id="UP001153678"/>
    </source>
</evidence>
<name>A0A9W4X7F2_9GLOM</name>
<protein>
    <submittedName>
        <fullName evidence="2">8888_t:CDS:1</fullName>
    </submittedName>
</protein>
<keyword evidence="3" id="KW-1185">Reference proteome</keyword>
<comment type="caution">
    <text evidence="2">The sequence shown here is derived from an EMBL/GenBank/DDBJ whole genome shotgun (WGS) entry which is preliminary data.</text>
</comment>
<dbReference type="Proteomes" id="UP001153678">
    <property type="component" value="Unassembled WGS sequence"/>
</dbReference>
<accession>A0A9W4X7F2</accession>
<feature type="non-terminal residue" evidence="2">
    <location>
        <position position="1"/>
    </location>
</feature>
<dbReference type="EMBL" id="CAMKVN010007928">
    <property type="protein sequence ID" value="CAI2191993.1"/>
    <property type="molecule type" value="Genomic_DNA"/>
</dbReference>